<dbReference type="Pfam" id="PF17851">
    <property type="entry name" value="GH43_C2"/>
    <property type="match status" value="1"/>
</dbReference>
<dbReference type="Proteomes" id="UP000181976">
    <property type="component" value="Unassembled WGS sequence"/>
</dbReference>
<feature type="site" description="Important for catalytic activity, responsible for pKa modulation of the active site Glu and correct orientation of both the proton donor and substrate" evidence="5">
    <location>
        <position position="192"/>
    </location>
</feature>
<name>A0A1I1XN02_9BACT</name>
<dbReference type="OrthoDB" id="9801455at2"/>
<dbReference type="InterPro" id="IPR006710">
    <property type="entry name" value="Glyco_hydro_43"/>
</dbReference>
<evidence type="ECO:0000256" key="4">
    <source>
        <dbReference type="PIRSR" id="PIRSR606710-1"/>
    </source>
</evidence>
<dbReference type="InterPro" id="IPR013320">
    <property type="entry name" value="ConA-like_dom_sf"/>
</dbReference>
<comment type="similarity">
    <text evidence="1 6">Belongs to the glycosyl hydrolase 43 family.</text>
</comment>
<dbReference type="InterPro" id="IPR041542">
    <property type="entry name" value="GH43_C2"/>
</dbReference>
<evidence type="ECO:0000256" key="2">
    <source>
        <dbReference type="ARBA" id="ARBA00022801"/>
    </source>
</evidence>
<dbReference type="GO" id="GO:0005975">
    <property type="term" value="P:carbohydrate metabolic process"/>
    <property type="evidence" value="ECO:0007669"/>
    <property type="project" value="InterPro"/>
</dbReference>
<dbReference type="AlphaFoldDB" id="A0A1I1XN02"/>
<dbReference type="PROSITE" id="PS51257">
    <property type="entry name" value="PROKAR_LIPOPROTEIN"/>
    <property type="match status" value="1"/>
</dbReference>
<dbReference type="SUPFAM" id="SSF75005">
    <property type="entry name" value="Arabinanase/levansucrase/invertase"/>
    <property type="match status" value="1"/>
</dbReference>
<evidence type="ECO:0000259" key="7">
    <source>
        <dbReference type="Pfam" id="PF17851"/>
    </source>
</evidence>
<dbReference type="RefSeq" id="WP_010528485.1">
    <property type="nucleotide sequence ID" value="NZ_AFSL01000086.1"/>
</dbReference>
<dbReference type="PANTHER" id="PTHR42812:SF12">
    <property type="entry name" value="BETA-XYLOSIDASE-RELATED"/>
    <property type="match status" value="1"/>
</dbReference>
<protein>
    <submittedName>
        <fullName evidence="8">Alpha-N-arabinofuranosidase</fullName>
    </submittedName>
</protein>
<sequence length="584" mass="66784">MIQKLFKRSFNFSISGVTALLIVISFSCNSSEKKRPSEKITEFKQPGAIFDYFYYKGEDSFYENYPLPGDDYFYNPILPGWYSDPSICTNGEDYFLVTSTFSYFPGVPIFHSKDLVNWQQIGHVLDRPSQLDLADQRVSEGIFAPAISYNPHNKTYYLITTNIRKGNFFVKTKDPFGHWSDPIWLPDVHGIDPSFFFDDDGKAYIVNNDAPDGEPLYDGHRVIRIHEFDVEKEMTTGKSKILVNGGVNIEDKPVWIEGPHLYKINGEYFLMCAEGGTSVNHSEVIFKSQSPMGDYIPWDKNPILTQRHLDPERELPITCAGHADLIEDKDGRWWAVFLACRPIDGQFENLGRETFLMPVKWSDDGFPYMTKGNELIPRVLKKEGVTRADNVTFGNFEIYDDFDTTKLDYQWMTLRGPADNLISLKENPGFLTLRFSKISASQKNTPAFVCRRIQHHKFRCSTKLYFNSKDSNDASGLLLFKDESHQYFLSVRKKGKKLRIALEKITSDVPETLAASLLDVKNKPIVLEVVSHGKLWDFYYTIEGMERELLISGVDAYYLSTANSFGFTGTTIGMYAVKNIGQPM</sequence>
<evidence type="ECO:0000256" key="1">
    <source>
        <dbReference type="ARBA" id="ARBA00009865"/>
    </source>
</evidence>
<feature type="active site" description="Proton acceptor" evidence="4">
    <location>
        <position position="84"/>
    </location>
</feature>
<dbReference type="STRING" id="385682.SAMN05444380_10645"/>
<dbReference type="EMBL" id="FONA01000006">
    <property type="protein sequence ID" value="SFE06810.1"/>
    <property type="molecule type" value="Genomic_DNA"/>
</dbReference>
<evidence type="ECO:0000256" key="3">
    <source>
        <dbReference type="ARBA" id="ARBA00023295"/>
    </source>
</evidence>
<dbReference type="InterPro" id="IPR023296">
    <property type="entry name" value="Glyco_hydro_beta-prop_sf"/>
</dbReference>
<dbReference type="eggNOG" id="COG3507">
    <property type="taxonomic scope" value="Bacteria"/>
</dbReference>
<dbReference type="SUPFAM" id="SSF49899">
    <property type="entry name" value="Concanavalin A-like lectins/glucanases"/>
    <property type="match status" value="1"/>
</dbReference>
<reference evidence="8 9" key="1">
    <citation type="submission" date="2016-10" db="EMBL/GenBank/DDBJ databases">
        <authorList>
            <person name="de Groot N.N."/>
        </authorList>
    </citation>
    <scope>NUCLEOTIDE SEQUENCE [LARGE SCALE GENOMIC DNA]</scope>
    <source>
        <strain evidence="8 9">DSM 19012</strain>
    </source>
</reference>
<keyword evidence="3 6" id="KW-0326">Glycosidase</keyword>
<dbReference type="Gene3D" id="2.115.10.20">
    <property type="entry name" value="Glycosyl hydrolase domain, family 43"/>
    <property type="match status" value="1"/>
</dbReference>
<dbReference type="Gene3D" id="2.60.120.200">
    <property type="match status" value="1"/>
</dbReference>
<dbReference type="InterPro" id="IPR051795">
    <property type="entry name" value="Glycosyl_Hydrlase_43"/>
</dbReference>
<accession>A0A1I1XN02</accession>
<evidence type="ECO:0000256" key="5">
    <source>
        <dbReference type="PIRSR" id="PIRSR606710-2"/>
    </source>
</evidence>
<dbReference type="GO" id="GO:0004553">
    <property type="term" value="F:hydrolase activity, hydrolyzing O-glycosyl compounds"/>
    <property type="evidence" value="ECO:0007669"/>
    <property type="project" value="InterPro"/>
</dbReference>
<dbReference type="CDD" id="cd18617">
    <property type="entry name" value="GH43_XynB-like"/>
    <property type="match status" value="1"/>
</dbReference>
<evidence type="ECO:0000313" key="9">
    <source>
        <dbReference type="Proteomes" id="UP000181976"/>
    </source>
</evidence>
<dbReference type="InParanoid" id="A0A1I1XN02"/>
<feature type="domain" description="Beta-xylosidase C-terminal Concanavalin A-like" evidence="7">
    <location>
        <begin position="400"/>
        <end position="579"/>
    </location>
</feature>
<dbReference type="FunCoup" id="A0A1I1XN02">
    <property type="interactions" value="43"/>
</dbReference>
<evidence type="ECO:0000256" key="6">
    <source>
        <dbReference type="RuleBase" id="RU361187"/>
    </source>
</evidence>
<dbReference type="PANTHER" id="PTHR42812">
    <property type="entry name" value="BETA-XYLOSIDASE"/>
    <property type="match status" value="1"/>
</dbReference>
<keyword evidence="9" id="KW-1185">Reference proteome</keyword>
<evidence type="ECO:0000313" key="8">
    <source>
        <dbReference type="EMBL" id="SFE06810.1"/>
    </source>
</evidence>
<organism evidence="8 9">
    <name type="scientific">Thermophagus xiamenensis</name>
    <dbReference type="NCBI Taxonomy" id="385682"/>
    <lineage>
        <taxon>Bacteria</taxon>
        <taxon>Pseudomonadati</taxon>
        <taxon>Bacteroidota</taxon>
        <taxon>Bacteroidia</taxon>
        <taxon>Marinilabiliales</taxon>
        <taxon>Marinilabiliaceae</taxon>
        <taxon>Thermophagus</taxon>
    </lineage>
</organism>
<proteinExistence type="inferred from homology"/>
<keyword evidence="2 6" id="KW-0378">Hydrolase</keyword>
<feature type="active site" description="Proton donor" evidence="4">
    <location>
        <position position="257"/>
    </location>
</feature>
<gene>
    <name evidence="8" type="ORF">SAMN05444380_10645</name>
</gene>
<dbReference type="Pfam" id="PF04616">
    <property type="entry name" value="Glyco_hydro_43"/>
    <property type="match status" value="1"/>
</dbReference>